<dbReference type="AlphaFoldDB" id="A0A0P1KV24"/>
<sequence length="228" mass="26323">MASLPFFLNLPCTIRDFVDKRFIDEWISLQLIVELGSDYATVAFDLYYWLFNKKYEADTIDLTLLHKSLTHSMGDRVVSSTSIMKGLERILLLDYLGEVTQSEKEQVRRDLDLKIIENNLKHTIDTEKITKLKEIARASIDKVNRHECFDYIGSQLRSLVSGDDFEILQLRVMGNIYSDETEGIDMNVLANKLQKDLGPHCGVFVSRLQHFLLTKCQDFNEKPQGLLL</sequence>
<gene>
    <name evidence="1" type="ORF">LAQU0_S12e00232g</name>
</gene>
<proteinExistence type="predicted"/>
<dbReference type="Proteomes" id="UP000236544">
    <property type="component" value="Unassembled WGS sequence"/>
</dbReference>
<accession>A0A0P1KV24</accession>
<dbReference type="OrthoDB" id="4034879at2759"/>
<evidence type="ECO:0000313" key="2">
    <source>
        <dbReference type="Proteomes" id="UP000236544"/>
    </source>
</evidence>
<keyword evidence="2" id="KW-1185">Reference proteome</keyword>
<dbReference type="EMBL" id="LN890553">
    <property type="protein sequence ID" value="CUS23797.1"/>
    <property type="molecule type" value="Genomic_DNA"/>
</dbReference>
<reference evidence="2" key="1">
    <citation type="submission" date="2015-10" db="EMBL/GenBank/DDBJ databases">
        <authorList>
            <person name="Devillers H."/>
        </authorList>
    </citation>
    <scope>NUCLEOTIDE SEQUENCE [LARGE SCALE GENOMIC DNA]</scope>
</reference>
<organism evidence="1 2">
    <name type="scientific">Lachancea quebecensis</name>
    <dbReference type="NCBI Taxonomy" id="1654605"/>
    <lineage>
        <taxon>Eukaryota</taxon>
        <taxon>Fungi</taxon>
        <taxon>Dikarya</taxon>
        <taxon>Ascomycota</taxon>
        <taxon>Saccharomycotina</taxon>
        <taxon>Saccharomycetes</taxon>
        <taxon>Saccharomycetales</taxon>
        <taxon>Saccharomycetaceae</taxon>
        <taxon>Lachancea</taxon>
    </lineage>
</organism>
<protein>
    <submittedName>
        <fullName evidence="1">LAQU0S12e00232g1_1</fullName>
    </submittedName>
</protein>
<name>A0A0P1KV24_9SACH</name>
<evidence type="ECO:0000313" key="1">
    <source>
        <dbReference type="EMBL" id="CUS23797.1"/>
    </source>
</evidence>